<comment type="caution">
    <text evidence="11">The sequence shown here is derived from an EMBL/GenBank/DDBJ whole genome shotgun (WGS) entry which is preliminary data.</text>
</comment>
<feature type="transmembrane region" description="Helical" evidence="9">
    <location>
        <begin position="308"/>
        <end position="329"/>
    </location>
</feature>
<dbReference type="SMART" id="SM00220">
    <property type="entry name" value="S_TKc"/>
    <property type="match status" value="1"/>
</dbReference>
<keyword evidence="9" id="KW-1133">Transmembrane helix</keyword>
<evidence type="ECO:0000256" key="7">
    <source>
        <dbReference type="PROSITE-ProRule" id="PRU10141"/>
    </source>
</evidence>
<dbReference type="GO" id="GO:0005524">
    <property type="term" value="F:ATP binding"/>
    <property type="evidence" value="ECO:0007669"/>
    <property type="project" value="UniProtKB-UniRule"/>
</dbReference>
<feature type="compositionally biased region" description="Basic and acidic residues" evidence="8">
    <location>
        <begin position="370"/>
        <end position="395"/>
    </location>
</feature>
<evidence type="ECO:0000259" key="10">
    <source>
        <dbReference type="PROSITE" id="PS50011"/>
    </source>
</evidence>
<keyword evidence="2" id="KW-0723">Serine/threonine-protein kinase</keyword>
<sequence length="395" mass="41290">MSSGDQHDALGSGYQLLDKIGEGAMGAVWRAVDRRTGEHVAAKLLHGRLLDDPDIVGRFVQERNVLLRLRHHGIVAIRDFVIEGSRVAIVMDLVEGADLGRYLRERGTLPSAETVGIVIELADALAAAHAAGVVHRDVKPANVLLGRTVMLTDFGVARILQGPTAAATAVVGTPIYMAPEAIEGASAAPAADVYALGMVLYELLAGRAPFAGGNHLSALHSAFNMAPRRLPGMGDEIWSIIQDATAKDPARRPTVPALAERLRAVLPAVQATGALPRVHPDAPLAITTVPVERAAQAAPARRRRRRRVIAAVSSVVAAGALTLVAVQFANAGSGPADPQRTPVAAGRTAAPTPEPSLATPQVVEVSPTAKSEKASKSGKSDKLGEEHDPSSARRP</sequence>
<keyword evidence="6 7" id="KW-0067">ATP-binding</keyword>
<keyword evidence="4 7" id="KW-0547">Nucleotide-binding</keyword>
<dbReference type="PROSITE" id="PS00107">
    <property type="entry name" value="PROTEIN_KINASE_ATP"/>
    <property type="match status" value="1"/>
</dbReference>
<dbReference type="PROSITE" id="PS50011">
    <property type="entry name" value="PROTEIN_KINASE_DOM"/>
    <property type="match status" value="1"/>
</dbReference>
<dbReference type="PANTHER" id="PTHR43289">
    <property type="entry name" value="MITOGEN-ACTIVATED PROTEIN KINASE KINASE KINASE 20-RELATED"/>
    <property type="match status" value="1"/>
</dbReference>
<dbReference type="InterPro" id="IPR017441">
    <property type="entry name" value="Protein_kinase_ATP_BS"/>
</dbReference>
<dbReference type="AlphaFoldDB" id="A0A2W2G838"/>
<evidence type="ECO:0000256" key="5">
    <source>
        <dbReference type="ARBA" id="ARBA00022777"/>
    </source>
</evidence>
<dbReference type="InterPro" id="IPR000719">
    <property type="entry name" value="Prot_kinase_dom"/>
</dbReference>
<reference evidence="11 12" key="1">
    <citation type="submission" date="2018-01" db="EMBL/GenBank/DDBJ databases">
        <title>Draft genome sequence of Sphaerisporangium sp. 7K107.</title>
        <authorList>
            <person name="Sahin N."/>
            <person name="Saygin H."/>
            <person name="Ay H."/>
        </authorList>
    </citation>
    <scope>NUCLEOTIDE SEQUENCE [LARGE SCALE GENOMIC DNA]</scope>
    <source>
        <strain evidence="11 12">7K107</strain>
    </source>
</reference>
<evidence type="ECO:0000313" key="12">
    <source>
        <dbReference type="Proteomes" id="UP000248544"/>
    </source>
</evidence>
<feature type="region of interest" description="Disordered" evidence="8">
    <location>
        <begin position="332"/>
        <end position="395"/>
    </location>
</feature>
<accession>A0A2W2G838</accession>
<dbReference type="Gene3D" id="3.30.200.20">
    <property type="entry name" value="Phosphorylase Kinase, domain 1"/>
    <property type="match status" value="1"/>
</dbReference>
<dbReference type="CDD" id="cd14014">
    <property type="entry name" value="STKc_PknB_like"/>
    <property type="match status" value="1"/>
</dbReference>
<dbReference type="SUPFAM" id="SSF56112">
    <property type="entry name" value="Protein kinase-like (PK-like)"/>
    <property type="match status" value="1"/>
</dbReference>
<dbReference type="PANTHER" id="PTHR43289:SF6">
    <property type="entry name" value="SERINE_THREONINE-PROTEIN KINASE NEKL-3"/>
    <property type="match status" value="1"/>
</dbReference>
<evidence type="ECO:0000256" key="2">
    <source>
        <dbReference type="ARBA" id="ARBA00022527"/>
    </source>
</evidence>
<proteinExistence type="predicted"/>
<protein>
    <recommendedName>
        <fullName evidence="1">non-specific serine/threonine protein kinase</fullName>
        <ecNumber evidence="1">2.7.11.1</ecNumber>
    </recommendedName>
</protein>
<feature type="domain" description="Protein kinase" evidence="10">
    <location>
        <begin position="14"/>
        <end position="266"/>
    </location>
</feature>
<dbReference type="PROSITE" id="PS00108">
    <property type="entry name" value="PROTEIN_KINASE_ST"/>
    <property type="match status" value="1"/>
</dbReference>
<evidence type="ECO:0000256" key="9">
    <source>
        <dbReference type="SAM" id="Phobius"/>
    </source>
</evidence>
<evidence type="ECO:0000256" key="8">
    <source>
        <dbReference type="SAM" id="MobiDB-lite"/>
    </source>
</evidence>
<dbReference type="Pfam" id="PF00069">
    <property type="entry name" value="Pkinase"/>
    <property type="match status" value="1"/>
</dbReference>
<dbReference type="EC" id="2.7.11.1" evidence="1"/>
<keyword evidence="5" id="KW-0418">Kinase</keyword>
<dbReference type="RefSeq" id="WP_111168523.1">
    <property type="nucleotide sequence ID" value="NZ_POUA01000127.1"/>
</dbReference>
<keyword evidence="12" id="KW-1185">Reference proteome</keyword>
<feature type="non-terminal residue" evidence="11">
    <location>
        <position position="395"/>
    </location>
</feature>
<dbReference type="InterPro" id="IPR011009">
    <property type="entry name" value="Kinase-like_dom_sf"/>
</dbReference>
<evidence type="ECO:0000256" key="6">
    <source>
        <dbReference type="ARBA" id="ARBA00022840"/>
    </source>
</evidence>
<evidence type="ECO:0000256" key="3">
    <source>
        <dbReference type="ARBA" id="ARBA00022679"/>
    </source>
</evidence>
<dbReference type="Gene3D" id="1.10.510.10">
    <property type="entry name" value="Transferase(Phosphotransferase) domain 1"/>
    <property type="match status" value="1"/>
</dbReference>
<keyword evidence="3" id="KW-0808">Transferase</keyword>
<evidence type="ECO:0000256" key="1">
    <source>
        <dbReference type="ARBA" id="ARBA00012513"/>
    </source>
</evidence>
<dbReference type="InterPro" id="IPR008271">
    <property type="entry name" value="Ser/Thr_kinase_AS"/>
</dbReference>
<keyword evidence="9" id="KW-0472">Membrane</keyword>
<evidence type="ECO:0000313" key="11">
    <source>
        <dbReference type="EMBL" id="PZG44193.1"/>
    </source>
</evidence>
<evidence type="ECO:0000256" key="4">
    <source>
        <dbReference type="ARBA" id="ARBA00022741"/>
    </source>
</evidence>
<dbReference type="GO" id="GO:0004674">
    <property type="term" value="F:protein serine/threonine kinase activity"/>
    <property type="evidence" value="ECO:0007669"/>
    <property type="project" value="UniProtKB-KW"/>
</dbReference>
<organism evidence="11 12">
    <name type="scientific">Spongiactinospora gelatinilytica</name>
    <dbReference type="NCBI Taxonomy" id="2666298"/>
    <lineage>
        <taxon>Bacteria</taxon>
        <taxon>Bacillati</taxon>
        <taxon>Actinomycetota</taxon>
        <taxon>Actinomycetes</taxon>
        <taxon>Streptosporangiales</taxon>
        <taxon>Streptosporangiaceae</taxon>
        <taxon>Spongiactinospora</taxon>
    </lineage>
</organism>
<name>A0A2W2G838_9ACTN</name>
<dbReference type="EMBL" id="POUA01000127">
    <property type="protein sequence ID" value="PZG44193.1"/>
    <property type="molecule type" value="Genomic_DNA"/>
</dbReference>
<keyword evidence="9" id="KW-0812">Transmembrane</keyword>
<dbReference type="Proteomes" id="UP000248544">
    <property type="component" value="Unassembled WGS sequence"/>
</dbReference>
<feature type="binding site" evidence="7">
    <location>
        <position position="43"/>
    </location>
    <ligand>
        <name>ATP</name>
        <dbReference type="ChEBI" id="CHEBI:30616"/>
    </ligand>
</feature>
<gene>
    <name evidence="11" type="ORF">C1I98_17480</name>
</gene>